<gene>
    <name evidence="2" type="ORF">THERMOS_1983</name>
</gene>
<sequence length="37" mass="4312">MLVFDIREVPLDLGYQLTGLFLMSTPIQVLFHILHKL</sequence>
<evidence type="ECO:0000313" key="3">
    <source>
        <dbReference type="Proteomes" id="UP000643672"/>
    </source>
</evidence>
<evidence type="ECO:0000313" key="2">
    <source>
        <dbReference type="EMBL" id="CAB5504573.1"/>
    </source>
</evidence>
<keyword evidence="1" id="KW-0472">Membrane</keyword>
<feature type="transmembrane region" description="Helical" evidence="1">
    <location>
        <begin position="13"/>
        <end position="34"/>
    </location>
</feature>
<keyword evidence="3" id="KW-1185">Reference proteome</keyword>
<accession>A0A8H8XFT8</accession>
<organism evidence="2 3">
    <name type="scientific">Bathymodiolus thermophilus thioautotrophic gill symbiont</name>
    <dbReference type="NCBI Taxonomy" id="2360"/>
    <lineage>
        <taxon>Bacteria</taxon>
        <taxon>Pseudomonadati</taxon>
        <taxon>Pseudomonadota</taxon>
        <taxon>Gammaproteobacteria</taxon>
        <taxon>sulfur-oxidizing symbionts</taxon>
    </lineage>
</organism>
<dbReference type="AlphaFoldDB" id="A0A8H8XFT8"/>
<proteinExistence type="predicted"/>
<keyword evidence="1" id="KW-1133">Transmembrane helix</keyword>
<protein>
    <submittedName>
        <fullName evidence="2">Uncharacterized protein</fullName>
    </submittedName>
</protein>
<name>A0A8H8XFT8_9GAMM</name>
<reference evidence="2 3" key="1">
    <citation type="submission" date="2020-05" db="EMBL/GenBank/DDBJ databases">
        <authorList>
            <person name="Petersen J."/>
            <person name="Sayavedra L."/>
        </authorList>
    </citation>
    <scope>NUCLEOTIDE SEQUENCE [LARGE SCALE GENOMIC DNA]</scope>
    <source>
        <strain evidence="2">B thermophilus SOXS</strain>
    </source>
</reference>
<keyword evidence="1" id="KW-0812">Transmembrane</keyword>
<comment type="caution">
    <text evidence="2">The sequence shown here is derived from an EMBL/GenBank/DDBJ whole genome shotgun (WGS) entry which is preliminary data.</text>
</comment>
<evidence type="ECO:0000256" key="1">
    <source>
        <dbReference type="SAM" id="Phobius"/>
    </source>
</evidence>
<dbReference type="EMBL" id="CAESAQ020000078">
    <property type="protein sequence ID" value="CAB5504573.1"/>
    <property type="molecule type" value="Genomic_DNA"/>
</dbReference>
<dbReference type="Proteomes" id="UP000643672">
    <property type="component" value="Unassembled WGS sequence"/>
</dbReference>